<dbReference type="Proteomes" id="UP001500449">
    <property type="component" value="Unassembled WGS sequence"/>
</dbReference>
<proteinExistence type="predicted"/>
<dbReference type="EMBL" id="BAAAQK010000005">
    <property type="protein sequence ID" value="GAA1838987.1"/>
    <property type="molecule type" value="Genomic_DNA"/>
</dbReference>
<dbReference type="PANTHER" id="PTHR14237:SF19">
    <property type="entry name" value="MITOCHONDRIAL AMIDOXIME REDUCING COMPONENT 1"/>
    <property type="match status" value="1"/>
</dbReference>
<dbReference type="Pfam" id="PF03473">
    <property type="entry name" value="MOSC"/>
    <property type="match status" value="1"/>
</dbReference>
<dbReference type="RefSeq" id="WP_344414369.1">
    <property type="nucleotide sequence ID" value="NZ_BAAAQK010000005.1"/>
</dbReference>
<name>A0ABN2MUX7_9PSEU</name>
<dbReference type="InterPro" id="IPR005302">
    <property type="entry name" value="MoCF_Sase_C"/>
</dbReference>
<keyword evidence="3" id="KW-1185">Reference proteome</keyword>
<protein>
    <submittedName>
        <fullName evidence="2">MOSC domain-containing protein</fullName>
    </submittedName>
</protein>
<dbReference type="Pfam" id="PF03476">
    <property type="entry name" value="MOSC_N"/>
    <property type="match status" value="1"/>
</dbReference>
<evidence type="ECO:0000313" key="2">
    <source>
        <dbReference type="EMBL" id="GAA1838987.1"/>
    </source>
</evidence>
<dbReference type="PANTHER" id="PTHR14237">
    <property type="entry name" value="MOLYBDOPTERIN COFACTOR SULFURASE MOSC"/>
    <property type="match status" value="1"/>
</dbReference>
<dbReference type="PROSITE" id="PS51340">
    <property type="entry name" value="MOSC"/>
    <property type="match status" value="1"/>
</dbReference>
<evidence type="ECO:0000259" key="1">
    <source>
        <dbReference type="PROSITE" id="PS51340"/>
    </source>
</evidence>
<dbReference type="SUPFAM" id="SSF50800">
    <property type="entry name" value="PK beta-barrel domain-like"/>
    <property type="match status" value="1"/>
</dbReference>
<dbReference type="SUPFAM" id="SSF141673">
    <property type="entry name" value="MOSC N-terminal domain-like"/>
    <property type="match status" value="1"/>
</dbReference>
<dbReference type="InterPro" id="IPR011037">
    <property type="entry name" value="Pyrv_Knase-like_insert_dom_sf"/>
</dbReference>
<gene>
    <name evidence="2" type="ORF">GCM10009836_17540</name>
</gene>
<organism evidence="2 3">
    <name type="scientific">Pseudonocardia ailaonensis</name>
    <dbReference type="NCBI Taxonomy" id="367279"/>
    <lineage>
        <taxon>Bacteria</taxon>
        <taxon>Bacillati</taxon>
        <taxon>Actinomycetota</taxon>
        <taxon>Actinomycetes</taxon>
        <taxon>Pseudonocardiales</taxon>
        <taxon>Pseudonocardiaceae</taxon>
        <taxon>Pseudonocardia</taxon>
    </lineage>
</organism>
<accession>A0ABN2MUX7</accession>
<reference evidence="2 3" key="1">
    <citation type="journal article" date="2019" name="Int. J. Syst. Evol. Microbiol.">
        <title>The Global Catalogue of Microorganisms (GCM) 10K type strain sequencing project: providing services to taxonomists for standard genome sequencing and annotation.</title>
        <authorList>
            <consortium name="The Broad Institute Genomics Platform"/>
            <consortium name="The Broad Institute Genome Sequencing Center for Infectious Disease"/>
            <person name="Wu L."/>
            <person name="Ma J."/>
        </authorList>
    </citation>
    <scope>NUCLEOTIDE SEQUENCE [LARGE SCALE GENOMIC DNA]</scope>
    <source>
        <strain evidence="2 3">JCM 16009</strain>
    </source>
</reference>
<evidence type="ECO:0000313" key="3">
    <source>
        <dbReference type="Proteomes" id="UP001500449"/>
    </source>
</evidence>
<dbReference type="InterPro" id="IPR005303">
    <property type="entry name" value="MOCOS_middle"/>
</dbReference>
<comment type="caution">
    <text evidence="2">The sequence shown here is derived from an EMBL/GenBank/DDBJ whole genome shotgun (WGS) entry which is preliminary data.</text>
</comment>
<sequence length="270" mass="28864">MSAVVGGLFRYPVKSCRGASVPVACVEPWGLRGDRRWMVTDPGGAFATARTLHRLLLVEPTPVADGLVLRAPGAEPLHVATPEGPRTDVVVWRDTVSATPAGPEADEWLSAVIGRPLRLVHLDDPTRRGVDPDYGRADDRVSFADGYPLLLTTEGSLEALNALVAEGPNAAEAPLPMVRFRPNVVVTGTPAWAEDGWSSVRIGAARFRVVKPCGRCVMTTVDPDTAEKGREPLATLAKHRRSGTNLLFGMNLIPDTPGVTIRVGDEVTPT</sequence>
<feature type="domain" description="MOSC" evidence="1">
    <location>
        <begin position="117"/>
        <end position="270"/>
    </location>
</feature>